<sequence length="57" mass="6287">MSMDCDTRLSMMALREHAQQNRVPRRISSTRRMSMAATATTVAALASLALTLFTRSA</sequence>
<reference evidence="1 2" key="1">
    <citation type="journal article" date="2013" name="PLoS ONE">
        <title>The first genomic and proteomic characterization of a deep-sea sulfate reducer: insights into the piezophilic lifestyle of Desulfovibrio piezophilus.</title>
        <authorList>
            <person name="Pradel N."/>
            <person name="Ji B."/>
            <person name="Gimenez G."/>
            <person name="Talla E."/>
            <person name="Lenoble P."/>
            <person name="Garel M."/>
            <person name="Tamburini C."/>
            <person name="Fourquet P."/>
            <person name="Lebrun R."/>
            <person name="Bertin P."/>
            <person name="Denis Y."/>
            <person name="Pophillat M."/>
            <person name="Barbe V."/>
            <person name="Ollivier B."/>
            <person name="Dolla A."/>
        </authorList>
    </citation>
    <scope>NUCLEOTIDE SEQUENCE [LARGE SCALE GENOMIC DNA]</scope>
    <source>
        <strain evidence="2">DSM 10523 / SB164P1</strain>
    </source>
</reference>
<accession>M1WWW5</accession>
<protein>
    <submittedName>
        <fullName evidence="1">Uncharacterized protein</fullName>
    </submittedName>
</protein>
<keyword evidence="2" id="KW-1185">Reference proteome</keyword>
<evidence type="ECO:0000313" key="1">
    <source>
        <dbReference type="EMBL" id="CCH49358.1"/>
    </source>
</evidence>
<evidence type="ECO:0000313" key="2">
    <source>
        <dbReference type="Proteomes" id="UP000011724"/>
    </source>
</evidence>
<name>M1WWW5_PSEP2</name>
<reference evidence="2" key="2">
    <citation type="journal article" date="2013" name="Stand. Genomic Sci.">
        <title>Complete genome sequence of Desulfocapsa sulfexigens, a marine deltaproteobacterium specialized in disproportionating inorganic sulfur compounds.</title>
        <authorList>
            <person name="Finster K.W."/>
            <person name="Kjeldsen K.U."/>
            <person name="Kube M."/>
            <person name="Reinhardt R."/>
            <person name="Mussmann M."/>
            <person name="Amann R."/>
            <person name="Schreiber L."/>
        </authorList>
    </citation>
    <scope>NUCLEOTIDE SEQUENCE [LARGE SCALE GENOMIC DNA]</scope>
    <source>
        <strain evidence="2">DSM 10523 / SB164P1</strain>
    </source>
</reference>
<dbReference type="EMBL" id="FO203427">
    <property type="protein sequence ID" value="CCH49358.1"/>
    <property type="molecule type" value="Genomic_DNA"/>
</dbReference>
<dbReference type="Proteomes" id="UP000011724">
    <property type="component" value="Chromosome"/>
</dbReference>
<dbReference type="STRING" id="1322246.BN4_12123"/>
<proteinExistence type="predicted"/>
<dbReference type="AlphaFoldDB" id="M1WWW5"/>
<dbReference type="KEGG" id="dpi:BN4_12123"/>
<dbReference type="RefSeq" id="WP_015415402.1">
    <property type="nucleotide sequence ID" value="NC_020409.1"/>
</dbReference>
<gene>
    <name evidence="1" type="ordered locus">BN4_12123</name>
</gene>
<dbReference type="HOGENOM" id="CLU_2989280_0_0_7"/>
<dbReference type="PATRIC" id="fig|879567.3.peg.2263"/>
<organism evidence="1 2">
    <name type="scientific">Pseudodesulfovibrio piezophilus (strain DSM 21447 / JCM 15486 / C1TLV30)</name>
    <name type="common">Desulfovibrio piezophilus</name>
    <dbReference type="NCBI Taxonomy" id="1322246"/>
    <lineage>
        <taxon>Bacteria</taxon>
        <taxon>Pseudomonadati</taxon>
        <taxon>Thermodesulfobacteriota</taxon>
        <taxon>Desulfovibrionia</taxon>
        <taxon>Desulfovibrionales</taxon>
        <taxon>Desulfovibrionaceae</taxon>
    </lineage>
</organism>